<gene>
    <name evidence="1" type="ORF">KIN20_005567</name>
</gene>
<protein>
    <submittedName>
        <fullName evidence="1">Uncharacterized protein</fullName>
    </submittedName>
</protein>
<accession>A0AAD5M0B7</accession>
<evidence type="ECO:0000313" key="2">
    <source>
        <dbReference type="Proteomes" id="UP001196413"/>
    </source>
</evidence>
<keyword evidence="2" id="KW-1185">Reference proteome</keyword>
<organism evidence="1 2">
    <name type="scientific">Parelaphostrongylus tenuis</name>
    <name type="common">Meningeal worm</name>
    <dbReference type="NCBI Taxonomy" id="148309"/>
    <lineage>
        <taxon>Eukaryota</taxon>
        <taxon>Metazoa</taxon>
        <taxon>Ecdysozoa</taxon>
        <taxon>Nematoda</taxon>
        <taxon>Chromadorea</taxon>
        <taxon>Rhabditida</taxon>
        <taxon>Rhabditina</taxon>
        <taxon>Rhabditomorpha</taxon>
        <taxon>Strongyloidea</taxon>
        <taxon>Metastrongylidae</taxon>
        <taxon>Parelaphostrongylus</taxon>
    </lineage>
</organism>
<dbReference type="Proteomes" id="UP001196413">
    <property type="component" value="Unassembled WGS sequence"/>
</dbReference>
<reference evidence="1" key="1">
    <citation type="submission" date="2021-06" db="EMBL/GenBank/DDBJ databases">
        <title>Parelaphostrongylus tenuis whole genome reference sequence.</title>
        <authorList>
            <person name="Garwood T.J."/>
            <person name="Larsen P.A."/>
            <person name="Fountain-Jones N.M."/>
            <person name="Garbe J.R."/>
            <person name="Macchietto M.G."/>
            <person name="Kania S.A."/>
            <person name="Gerhold R.W."/>
            <person name="Richards J.E."/>
            <person name="Wolf T.M."/>
        </authorList>
    </citation>
    <scope>NUCLEOTIDE SEQUENCE</scope>
    <source>
        <strain evidence="1">MNPRO001-30</strain>
        <tissue evidence="1">Meninges</tissue>
    </source>
</reference>
<proteinExistence type="predicted"/>
<evidence type="ECO:0000313" key="1">
    <source>
        <dbReference type="EMBL" id="KAJ1349892.1"/>
    </source>
</evidence>
<name>A0AAD5M0B7_PARTN</name>
<sequence>MPARNLRQFSQTTRAVEHECMSRRDTMNTRALFVAKEIFRAKEFPGETSWSYFLNGETRYFSKNRGGKTLTSNRFSPSGALAKAEVVQMVEKGPDYGAIVIRTAAGVVIVISLSANSSGGRQHDLHFTHGSRSFSRKSKCRAMK</sequence>
<dbReference type="AlphaFoldDB" id="A0AAD5M0B7"/>
<comment type="caution">
    <text evidence="1">The sequence shown here is derived from an EMBL/GenBank/DDBJ whole genome shotgun (WGS) entry which is preliminary data.</text>
</comment>
<dbReference type="EMBL" id="JAHQIW010000769">
    <property type="protein sequence ID" value="KAJ1349892.1"/>
    <property type="molecule type" value="Genomic_DNA"/>
</dbReference>